<dbReference type="OrthoDB" id="6630129at2759"/>
<feature type="compositionally biased region" description="Polar residues" evidence="1">
    <location>
        <begin position="14"/>
        <end position="28"/>
    </location>
</feature>
<dbReference type="AlphaFoldDB" id="A0A4Y2V4I7"/>
<proteinExistence type="predicted"/>
<dbReference type="EMBL" id="BGPR01042234">
    <property type="protein sequence ID" value="GBO18637.1"/>
    <property type="molecule type" value="Genomic_DNA"/>
</dbReference>
<evidence type="ECO:0000256" key="1">
    <source>
        <dbReference type="SAM" id="MobiDB-lite"/>
    </source>
</evidence>
<accession>A0A4Y2V4I7</accession>
<reference evidence="2 3" key="1">
    <citation type="journal article" date="2019" name="Sci. Rep.">
        <title>Orb-weaving spider Araneus ventricosus genome elucidates the spidroin gene catalogue.</title>
        <authorList>
            <person name="Kono N."/>
            <person name="Nakamura H."/>
            <person name="Ohtoshi R."/>
            <person name="Moran D.A.P."/>
            <person name="Shinohara A."/>
            <person name="Yoshida Y."/>
            <person name="Fujiwara M."/>
            <person name="Mori M."/>
            <person name="Tomita M."/>
            <person name="Arakawa K."/>
        </authorList>
    </citation>
    <scope>NUCLEOTIDE SEQUENCE [LARGE SCALE GENOMIC DNA]</scope>
</reference>
<name>A0A4Y2V4I7_ARAVE</name>
<comment type="caution">
    <text evidence="2">The sequence shown here is derived from an EMBL/GenBank/DDBJ whole genome shotgun (WGS) entry which is preliminary data.</text>
</comment>
<dbReference type="Proteomes" id="UP000499080">
    <property type="component" value="Unassembled WGS sequence"/>
</dbReference>
<sequence>MDSDVFDNEPRNVADSNESNDVSFLNQADQVSNVESSITESVRISRNSFSNENDWKRNTAKINRIEGKTCMGFRRAFTTKGLVQDVPREERKMGSACNSRKWQE</sequence>
<evidence type="ECO:0000313" key="2">
    <source>
        <dbReference type="EMBL" id="GBO18637.1"/>
    </source>
</evidence>
<gene>
    <name evidence="2" type="ORF">AVEN_202172_1</name>
</gene>
<protein>
    <submittedName>
        <fullName evidence="2">Uncharacterized protein</fullName>
    </submittedName>
</protein>
<feature type="region of interest" description="Disordered" evidence="1">
    <location>
        <begin position="1"/>
        <end position="28"/>
    </location>
</feature>
<keyword evidence="3" id="KW-1185">Reference proteome</keyword>
<organism evidence="2 3">
    <name type="scientific">Araneus ventricosus</name>
    <name type="common">Orbweaver spider</name>
    <name type="synonym">Epeira ventricosa</name>
    <dbReference type="NCBI Taxonomy" id="182803"/>
    <lineage>
        <taxon>Eukaryota</taxon>
        <taxon>Metazoa</taxon>
        <taxon>Ecdysozoa</taxon>
        <taxon>Arthropoda</taxon>
        <taxon>Chelicerata</taxon>
        <taxon>Arachnida</taxon>
        <taxon>Araneae</taxon>
        <taxon>Araneomorphae</taxon>
        <taxon>Entelegynae</taxon>
        <taxon>Araneoidea</taxon>
        <taxon>Araneidae</taxon>
        <taxon>Araneus</taxon>
    </lineage>
</organism>
<evidence type="ECO:0000313" key="3">
    <source>
        <dbReference type="Proteomes" id="UP000499080"/>
    </source>
</evidence>